<feature type="domain" description="Glucose-1-phosphate adenylyltransferase/Bifunctional protein GlmU-like C-terminal hexapeptide" evidence="11">
    <location>
        <begin position="312"/>
        <end position="414"/>
    </location>
</feature>
<dbReference type="NCBIfam" id="NF002023">
    <property type="entry name" value="PRK00844.1"/>
    <property type="match status" value="1"/>
</dbReference>
<dbReference type="InterPro" id="IPR056818">
    <property type="entry name" value="GlmU/GlgC-like_hexapep"/>
</dbReference>
<feature type="site" description="Could play a key role in the communication between the regulatory and the substrate sites" evidence="9">
    <location>
        <position position="75"/>
    </location>
</feature>
<feature type="binding site" evidence="9">
    <location>
        <position position="178"/>
    </location>
    <ligand>
        <name>alpha-D-glucose 1-phosphate</name>
        <dbReference type="ChEBI" id="CHEBI:58601"/>
    </ligand>
</feature>
<comment type="subunit">
    <text evidence="9">Homotetramer.</text>
</comment>
<keyword evidence="13" id="KW-1185">Reference proteome</keyword>
<dbReference type="PROSITE" id="PS00810">
    <property type="entry name" value="ADP_GLC_PYROPHOSPH_3"/>
    <property type="match status" value="1"/>
</dbReference>
<evidence type="ECO:0000256" key="9">
    <source>
        <dbReference type="HAMAP-Rule" id="MF_00624"/>
    </source>
</evidence>
<dbReference type="Gene3D" id="3.90.550.10">
    <property type="entry name" value="Spore Coat Polysaccharide Biosynthesis Protein SpsA, Chain A"/>
    <property type="match status" value="1"/>
</dbReference>
<evidence type="ECO:0000313" key="13">
    <source>
        <dbReference type="Proteomes" id="UP001630969"/>
    </source>
</evidence>
<feature type="site" description="Could play a key role in the communication between the regulatory and the substrate sites" evidence="9">
    <location>
        <position position="112"/>
    </location>
</feature>
<dbReference type="InterPro" id="IPR011831">
    <property type="entry name" value="ADP-Glc_PPase"/>
</dbReference>
<comment type="pathway">
    <text evidence="9">Glycan biosynthesis; glycogen biosynthesis.</text>
</comment>
<dbReference type="EC" id="2.7.7.27" evidence="9"/>
<comment type="catalytic activity">
    <reaction evidence="9">
        <text>alpha-D-glucose 1-phosphate + ATP + H(+) = ADP-alpha-D-glucose + diphosphate</text>
        <dbReference type="Rhea" id="RHEA:12120"/>
        <dbReference type="ChEBI" id="CHEBI:15378"/>
        <dbReference type="ChEBI" id="CHEBI:30616"/>
        <dbReference type="ChEBI" id="CHEBI:33019"/>
        <dbReference type="ChEBI" id="CHEBI:57498"/>
        <dbReference type="ChEBI" id="CHEBI:58601"/>
        <dbReference type="EC" id="2.7.7.27"/>
    </reaction>
</comment>
<dbReference type="Proteomes" id="UP001630969">
    <property type="component" value="Unassembled WGS sequence"/>
</dbReference>
<evidence type="ECO:0000313" key="12">
    <source>
        <dbReference type="EMBL" id="MFM4893861.1"/>
    </source>
</evidence>
<dbReference type="PROSITE" id="PS00808">
    <property type="entry name" value="ADP_GLC_PYROPHOSPH_1"/>
    <property type="match status" value="1"/>
</dbReference>
<gene>
    <name evidence="9 12" type="primary">glgC</name>
    <name evidence="12" type="ORF">ACEUDJ_13410</name>
</gene>
<feature type="domain" description="Nucleotidyl transferase" evidence="10">
    <location>
        <begin position="23"/>
        <end position="288"/>
    </location>
</feature>
<comment type="caution">
    <text evidence="12">The sequence shown here is derived from an EMBL/GenBank/DDBJ whole genome shotgun (WGS) entry which is preliminary data.</text>
</comment>
<reference evidence="12 13" key="1">
    <citation type="submission" date="2024-09" db="EMBL/GenBank/DDBJ databases">
        <title>Aeromonas strains Genome sequencing and assembly.</title>
        <authorList>
            <person name="Hu X."/>
            <person name="Tang B."/>
        </authorList>
    </citation>
    <scope>NUCLEOTIDE SEQUENCE [LARGE SCALE GENOMIC DNA]</scope>
    <source>
        <strain evidence="12 13">NB23SCDHY001</strain>
    </source>
</reference>
<evidence type="ECO:0000259" key="10">
    <source>
        <dbReference type="Pfam" id="PF00483"/>
    </source>
</evidence>
<accession>A0ABW9GRX6</accession>
<evidence type="ECO:0000259" key="11">
    <source>
        <dbReference type="Pfam" id="PF24894"/>
    </source>
</evidence>
<dbReference type="PANTHER" id="PTHR43523">
    <property type="entry name" value="GLUCOSE-1-PHOSPHATE ADENYLYLTRANSFERASE-RELATED"/>
    <property type="match status" value="1"/>
</dbReference>
<dbReference type="InterPro" id="IPR011004">
    <property type="entry name" value="Trimer_LpxA-like_sf"/>
</dbReference>
<organism evidence="12 13">
    <name type="scientific">Aeromonas bivalvium</name>
    <dbReference type="NCBI Taxonomy" id="440079"/>
    <lineage>
        <taxon>Bacteria</taxon>
        <taxon>Pseudomonadati</taxon>
        <taxon>Pseudomonadota</taxon>
        <taxon>Gammaproteobacteria</taxon>
        <taxon>Aeromonadales</taxon>
        <taxon>Aeromonadaceae</taxon>
        <taxon>Aeromonas</taxon>
    </lineage>
</organism>
<evidence type="ECO:0000256" key="4">
    <source>
        <dbReference type="ARBA" id="ARBA00022695"/>
    </source>
</evidence>
<dbReference type="Pfam" id="PF00483">
    <property type="entry name" value="NTP_transferase"/>
    <property type="match status" value="1"/>
</dbReference>
<comment type="similarity">
    <text evidence="1 9">Belongs to the bacterial/plant glucose-1-phosphate adenylyltransferase family.</text>
</comment>
<feature type="binding site" evidence="9">
    <location>
        <begin position="193"/>
        <end position="194"/>
    </location>
    <ligand>
        <name>alpha-D-glucose 1-phosphate</name>
        <dbReference type="ChEBI" id="CHEBI:58601"/>
    </ligand>
</feature>
<dbReference type="Pfam" id="PF24894">
    <property type="entry name" value="Hexapep_GlmU"/>
    <property type="match status" value="1"/>
</dbReference>
<dbReference type="RefSeq" id="WP_280136504.1">
    <property type="nucleotide sequence ID" value="NZ_CDBT01000063.1"/>
</dbReference>
<dbReference type="InterPro" id="IPR005836">
    <property type="entry name" value="ADP_Glu_pyroP_CS"/>
</dbReference>
<keyword evidence="3 9" id="KW-0808">Transferase</keyword>
<dbReference type="PANTHER" id="PTHR43523:SF2">
    <property type="entry name" value="GLUCOSE-1-PHOSPHATE ADENYLYLTRANSFERASE"/>
    <property type="match status" value="1"/>
</dbReference>
<keyword evidence="5 9" id="KW-0547">Nucleotide-binding</keyword>
<keyword evidence="8 9" id="KW-0119">Carbohydrate metabolism</keyword>
<evidence type="ECO:0000256" key="7">
    <source>
        <dbReference type="ARBA" id="ARBA00023056"/>
    </source>
</evidence>
<dbReference type="CDD" id="cd02508">
    <property type="entry name" value="ADP_Glucose_PP"/>
    <property type="match status" value="1"/>
</dbReference>
<dbReference type="InterPro" id="IPR029044">
    <property type="entry name" value="Nucleotide-diphossugar_trans"/>
</dbReference>
<dbReference type="InterPro" id="IPR023049">
    <property type="entry name" value="GlgC_bac"/>
</dbReference>
<comment type="function">
    <text evidence="9">Involved in the biosynthesis of ADP-glucose, a building block required for the elongation reactions to produce glycogen. Catalyzes the reaction between ATP and alpha-D-glucose 1-phosphate (G1P) to produce pyrophosphate and ADP-Glc.</text>
</comment>
<dbReference type="HAMAP" id="MF_00624">
    <property type="entry name" value="GlgC"/>
    <property type="match status" value="1"/>
</dbReference>
<dbReference type="Gene3D" id="2.160.10.10">
    <property type="entry name" value="Hexapeptide repeat proteins"/>
    <property type="match status" value="1"/>
</dbReference>
<dbReference type="SUPFAM" id="SSF51161">
    <property type="entry name" value="Trimeric LpxA-like enzymes"/>
    <property type="match status" value="1"/>
</dbReference>
<feature type="binding site" evidence="9">
    <location>
        <position position="113"/>
    </location>
    <ligand>
        <name>alpha-D-glucose 1-phosphate</name>
        <dbReference type="ChEBI" id="CHEBI:58601"/>
    </ligand>
</feature>
<protein>
    <recommendedName>
        <fullName evidence="9">Glucose-1-phosphate adenylyltransferase</fullName>
        <ecNumber evidence="9">2.7.7.27</ecNumber>
    </recommendedName>
    <alternativeName>
        <fullName evidence="9">ADP-glucose pyrophosphorylase</fullName>
        <shortName evidence="9">ADPGlc PPase</shortName>
    </alternativeName>
    <alternativeName>
        <fullName evidence="9">ADP-glucose synthase</fullName>
    </alternativeName>
</protein>
<evidence type="ECO:0000256" key="2">
    <source>
        <dbReference type="ARBA" id="ARBA00022600"/>
    </source>
</evidence>
<sequence length="422" mass="47319">MRYTENLFTSNSERKKTMAGILTMILAGGEGTRLQPLTTTRSKPSVPFGGSYRLIDFVLNNFVNADFLRIYVLTQFKSQSLYLHMKKGWNIVGITDRFIDPIPAQMRMGKRWYDGTADAIYQNLRFIEISDPEHVCIFGSDHIYKMDVSQMVSFHKQKAAALTVAALRMPIEEASAFGVIEVDDEGRMIGFEEKPKHPKHIPGDPSQALVSMGNYIFETQALYRELKRDGADEESSHDFGKDIIPHLFPRAPVYVYDYSTNVIPGEGPNVYWRDVGTLDGYWQTHMDLVADNPPFSLYNRKWPLHTHYPPLPPATFVDTDQCKVKIANSLISGGSFIQGSHIQRSVLGFRCNIGPCSHISESVLLGDVKIGEGCSIRRAIIDKNVEIAPGTVIGENLAHDRERFTVSEGGIVVIPRGARVGY</sequence>
<dbReference type="NCBIfam" id="NF001947">
    <property type="entry name" value="PRK00725.1"/>
    <property type="match status" value="1"/>
</dbReference>
<name>A0ABW9GRX6_9GAMM</name>
<evidence type="ECO:0000256" key="5">
    <source>
        <dbReference type="ARBA" id="ARBA00022741"/>
    </source>
</evidence>
<evidence type="ECO:0000256" key="3">
    <source>
        <dbReference type="ARBA" id="ARBA00022679"/>
    </source>
</evidence>
<dbReference type="GO" id="GO:0008878">
    <property type="term" value="F:glucose-1-phosphate adenylyltransferase activity"/>
    <property type="evidence" value="ECO:0007669"/>
    <property type="project" value="UniProtKB-EC"/>
</dbReference>
<dbReference type="NCBIfam" id="TIGR02091">
    <property type="entry name" value="glgC"/>
    <property type="match status" value="1"/>
</dbReference>
<keyword evidence="7 9" id="KW-0320">Glycogen biosynthesis</keyword>
<proteinExistence type="inferred from homology"/>
<keyword evidence="2 9" id="KW-0321">Glycogen metabolism</keyword>
<dbReference type="GeneID" id="97221125"/>
<dbReference type="CDD" id="cd04651">
    <property type="entry name" value="LbH_G1P_AT_C"/>
    <property type="match status" value="1"/>
</dbReference>
<evidence type="ECO:0000256" key="6">
    <source>
        <dbReference type="ARBA" id="ARBA00022840"/>
    </source>
</evidence>
<evidence type="ECO:0000256" key="1">
    <source>
        <dbReference type="ARBA" id="ARBA00010443"/>
    </source>
</evidence>
<dbReference type="InterPro" id="IPR005835">
    <property type="entry name" value="NTP_transferase_dom"/>
</dbReference>
<keyword evidence="6 9" id="KW-0067">ATP-binding</keyword>
<dbReference type="PROSITE" id="PS00809">
    <property type="entry name" value="ADP_GLC_PYROPHOSPH_2"/>
    <property type="match status" value="1"/>
</dbReference>
<feature type="binding site" evidence="9">
    <location>
        <position position="211"/>
    </location>
    <ligand>
        <name>alpha-D-glucose 1-phosphate</name>
        <dbReference type="ChEBI" id="CHEBI:58601"/>
    </ligand>
</feature>
<dbReference type="SUPFAM" id="SSF53448">
    <property type="entry name" value="Nucleotide-diphospho-sugar transferases"/>
    <property type="match status" value="1"/>
</dbReference>
<dbReference type="EMBL" id="JBGXBU010000005">
    <property type="protein sequence ID" value="MFM4893861.1"/>
    <property type="molecule type" value="Genomic_DNA"/>
</dbReference>
<keyword evidence="4 9" id="KW-0548">Nucleotidyltransferase</keyword>
<evidence type="ECO:0000256" key="8">
    <source>
        <dbReference type="ARBA" id="ARBA00023277"/>
    </source>
</evidence>